<dbReference type="PRINTS" id="PR00725">
    <property type="entry name" value="DADACBPTASE1"/>
</dbReference>
<keyword evidence="2" id="KW-0732">Signal</keyword>
<evidence type="ECO:0000256" key="2">
    <source>
        <dbReference type="ARBA" id="ARBA00022729"/>
    </source>
</evidence>
<dbReference type="Pfam" id="PF00768">
    <property type="entry name" value="Peptidase_S11"/>
    <property type="match status" value="1"/>
</dbReference>
<feature type="active site" description="Proton acceptor" evidence="7">
    <location>
        <position position="8"/>
    </location>
</feature>
<keyword evidence="4" id="KW-0133">Cell shape</keyword>
<dbReference type="InterPro" id="IPR001967">
    <property type="entry name" value="Peptidase_S11_N"/>
</dbReference>
<keyword evidence="5" id="KW-0573">Peptidoglycan synthesis</keyword>
<feature type="binding site" evidence="8">
    <location>
        <position position="194"/>
    </location>
    <ligand>
        <name>substrate</name>
    </ligand>
</feature>
<gene>
    <name evidence="11" type="ORF">IV80_GL001374</name>
</gene>
<dbReference type="Gene3D" id="3.40.710.10">
    <property type="entry name" value="DD-peptidase/beta-lactamase superfamily"/>
    <property type="match status" value="1"/>
</dbReference>
<proteinExistence type="inferred from homology"/>
<evidence type="ECO:0000256" key="1">
    <source>
        <dbReference type="ARBA" id="ARBA00007164"/>
    </source>
</evidence>
<dbReference type="AlphaFoldDB" id="A0A0R2IYQ3"/>
<dbReference type="GO" id="GO:0006508">
    <property type="term" value="P:proteolysis"/>
    <property type="evidence" value="ECO:0007669"/>
    <property type="project" value="InterPro"/>
</dbReference>
<reference evidence="11 12" key="1">
    <citation type="journal article" date="2015" name="Genome Announc.">
        <title>Expanding the biotechnology potential of lactobacilli through comparative genomics of 213 strains and associated genera.</title>
        <authorList>
            <person name="Sun Z."/>
            <person name="Harris H.M."/>
            <person name="McCann A."/>
            <person name="Guo C."/>
            <person name="Argimon S."/>
            <person name="Zhang W."/>
            <person name="Yang X."/>
            <person name="Jeffery I.B."/>
            <person name="Cooney J.C."/>
            <person name="Kagawa T.F."/>
            <person name="Liu W."/>
            <person name="Song Y."/>
            <person name="Salvetti E."/>
            <person name="Wrobel A."/>
            <person name="Rasinkangas P."/>
            <person name="Parkhill J."/>
            <person name="Rea M.C."/>
            <person name="O'Sullivan O."/>
            <person name="Ritari J."/>
            <person name="Douillard F.P."/>
            <person name="Paul Ross R."/>
            <person name="Yang R."/>
            <person name="Briner A.E."/>
            <person name="Felis G.E."/>
            <person name="de Vos W.M."/>
            <person name="Barrangou R."/>
            <person name="Klaenhammer T.R."/>
            <person name="Caufield P.W."/>
            <person name="Cui Y."/>
            <person name="Zhang H."/>
            <person name="O'Toole P.W."/>
        </authorList>
    </citation>
    <scope>NUCLEOTIDE SEQUENCE [LARGE SCALE GENOMIC DNA]</scope>
    <source>
        <strain evidence="11 12">DSM 17757</strain>
    </source>
</reference>
<comment type="caution">
    <text evidence="11">The sequence shown here is derived from an EMBL/GenBank/DDBJ whole genome shotgun (WGS) entry which is preliminary data.</text>
</comment>
<keyword evidence="3" id="KW-0378">Hydrolase</keyword>
<evidence type="ECO:0000256" key="8">
    <source>
        <dbReference type="PIRSR" id="PIRSR618044-2"/>
    </source>
</evidence>
<dbReference type="PATRIC" id="fig|319652.3.peg.1390"/>
<dbReference type="InterPro" id="IPR018044">
    <property type="entry name" value="Peptidase_S11"/>
</dbReference>
<protein>
    <recommendedName>
        <fullName evidence="10">Peptidase S11 D-alanyl-D-alanine carboxypeptidase A N-terminal domain-containing protein</fullName>
    </recommendedName>
</protein>
<dbReference type="GO" id="GO:0071555">
    <property type="term" value="P:cell wall organization"/>
    <property type="evidence" value="ECO:0007669"/>
    <property type="project" value="UniProtKB-KW"/>
</dbReference>
<dbReference type="STRING" id="319652.IV80_GL001374"/>
<keyword evidence="6" id="KW-0961">Cell wall biogenesis/degradation</keyword>
<evidence type="ECO:0000256" key="5">
    <source>
        <dbReference type="ARBA" id="ARBA00022984"/>
    </source>
</evidence>
<dbReference type="EMBL" id="JQBR01000004">
    <property type="protein sequence ID" value="KRN66781.1"/>
    <property type="molecule type" value="Genomic_DNA"/>
</dbReference>
<evidence type="ECO:0000256" key="4">
    <source>
        <dbReference type="ARBA" id="ARBA00022960"/>
    </source>
</evidence>
<dbReference type="GO" id="GO:0009002">
    <property type="term" value="F:serine-type D-Ala-D-Ala carboxypeptidase activity"/>
    <property type="evidence" value="ECO:0007669"/>
    <property type="project" value="InterPro"/>
</dbReference>
<evidence type="ECO:0000313" key="12">
    <source>
        <dbReference type="Proteomes" id="UP000051568"/>
    </source>
</evidence>
<keyword evidence="12" id="KW-1185">Reference proteome</keyword>
<dbReference type="GO" id="GO:0009252">
    <property type="term" value="P:peptidoglycan biosynthetic process"/>
    <property type="evidence" value="ECO:0007669"/>
    <property type="project" value="UniProtKB-KW"/>
</dbReference>
<sequence length="245" mass="27272">MPVASCIKLLTIYNVLQKVHTAKYTWNSIVNTSGTGLYQMSQSQACGGFVLKHHVKYTVRKLYQAALIDSSNAATIALGRWVAGSNAKQIRKMRTQLSSWGLRGNYIISVSGLDNGDLSRYGYRYPGSGYYAQNTISAQDLAVVARNLVYKYPEVTNTTKINHARVHGQWIHNVNTTLPGRKYNVASLHINGLKNGYTPRAGYCLVGSSCKPGYHKLITVIIHDDDMSSDTTALMTHIYKTHRLR</sequence>
<evidence type="ECO:0000256" key="7">
    <source>
        <dbReference type="PIRSR" id="PIRSR618044-1"/>
    </source>
</evidence>
<evidence type="ECO:0000256" key="9">
    <source>
        <dbReference type="RuleBase" id="RU004016"/>
    </source>
</evidence>
<comment type="similarity">
    <text evidence="1 9">Belongs to the peptidase S11 family.</text>
</comment>
<feature type="active site" evidence="7">
    <location>
        <position position="70"/>
    </location>
</feature>
<evidence type="ECO:0000313" key="11">
    <source>
        <dbReference type="EMBL" id="KRN66781.1"/>
    </source>
</evidence>
<name>A0A0R2IYQ3_9LACO</name>
<evidence type="ECO:0000256" key="6">
    <source>
        <dbReference type="ARBA" id="ARBA00023316"/>
    </source>
</evidence>
<feature type="domain" description="Peptidase S11 D-alanyl-D-alanine carboxypeptidase A N-terminal" evidence="10">
    <location>
        <begin position="2"/>
        <end position="224"/>
    </location>
</feature>
<dbReference type="Proteomes" id="UP000051568">
    <property type="component" value="Unassembled WGS sequence"/>
</dbReference>
<organism evidence="11 12">
    <name type="scientific">Pediococcus cellicola</name>
    <dbReference type="NCBI Taxonomy" id="319652"/>
    <lineage>
        <taxon>Bacteria</taxon>
        <taxon>Bacillati</taxon>
        <taxon>Bacillota</taxon>
        <taxon>Bacilli</taxon>
        <taxon>Lactobacillales</taxon>
        <taxon>Lactobacillaceae</taxon>
        <taxon>Pediococcus</taxon>
    </lineage>
</organism>
<evidence type="ECO:0000256" key="3">
    <source>
        <dbReference type="ARBA" id="ARBA00022801"/>
    </source>
</evidence>
<dbReference type="SUPFAM" id="SSF56601">
    <property type="entry name" value="beta-lactamase/transpeptidase-like"/>
    <property type="match status" value="1"/>
</dbReference>
<dbReference type="GO" id="GO:0008360">
    <property type="term" value="P:regulation of cell shape"/>
    <property type="evidence" value="ECO:0007669"/>
    <property type="project" value="UniProtKB-KW"/>
</dbReference>
<feature type="active site" description="Acyl-ester intermediate" evidence="7">
    <location>
        <position position="5"/>
    </location>
</feature>
<dbReference type="InterPro" id="IPR012338">
    <property type="entry name" value="Beta-lactam/transpept-like"/>
</dbReference>
<accession>A0A0R2IYQ3</accession>
<evidence type="ECO:0000259" key="10">
    <source>
        <dbReference type="Pfam" id="PF00768"/>
    </source>
</evidence>